<evidence type="ECO:0000256" key="3">
    <source>
        <dbReference type="ARBA" id="ARBA00022989"/>
    </source>
</evidence>
<dbReference type="PANTHER" id="PTHR21576:SF7">
    <property type="entry name" value="MAJOR FACILITATOR SUPERFAMILY PROTEIN"/>
    <property type="match status" value="1"/>
</dbReference>
<feature type="transmembrane region" description="Helical" evidence="5">
    <location>
        <begin position="408"/>
        <end position="431"/>
    </location>
</feature>
<dbReference type="InterPro" id="IPR010658">
    <property type="entry name" value="Nodulin-like"/>
</dbReference>
<dbReference type="OrthoDB" id="410267at2759"/>
<accession>A0A7J6WG31</accession>
<feature type="transmembrane region" description="Helical" evidence="5">
    <location>
        <begin position="469"/>
        <end position="488"/>
    </location>
</feature>
<evidence type="ECO:0000313" key="8">
    <source>
        <dbReference type="EMBL" id="KAF5195375.1"/>
    </source>
</evidence>
<dbReference type="InterPro" id="IPR036259">
    <property type="entry name" value="MFS_trans_sf"/>
</dbReference>
<evidence type="ECO:0000256" key="4">
    <source>
        <dbReference type="ARBA" id="ARBA00023136"/>
    </source>
</evidence>
<dbReference type="Proteomes" id="UP000554482">
    <property type="component" value="Unassembled WGS sequence"/>
</dbReference>
<feature type="transmembrane region" description="Helical" evidence="5">
    <location>
        <begin position="437"/>
        <end position="457"/>
    </location>
</feature>
<proteinExistence type="predicted"/>
<dbReference type="AlphaFoldDB" id="A0A7J6WG31"/>
<keyword evidence="4 5" id="KW-0472">Membrane</keyword>
<feature type="transmembrane region" description="Helical" evidence="5">
    <location>
        <begin position="168"/>
        <end position="186"/>
    </location>
</feature>
<feature type="transmembrane region" description="Helical" evidence="5">
    <location>
        <begin position="66"/>
        <end position="90"/>
    </location>
</feature>
<sequence length="556" mass="60529">MAGTGTSCKWMIVIATVWIQAFTGTNFNFSAYSTQLKSVLGTSQVHLNYLATASDMGKALGWTSGLALLYLSPSTVLFITALTGFVSYGLQWLLIQNILPLPYVLVFLLCMFAGCSISWFNTICFVLCIKNFPTNTAIALSLTSSFNGISPALYTLLAKAISLNDDSVYLLLNSVVPLITSFVALIPILHQPNREPGSTEGYRCDSILFLFLNILAVLTGLYLFVLNSISTTVYTARILFSVAILLLVLPLGIPGIVFATEWARQSIHSNLCLDGPAGFNFVELDDLEFHEELLEREDCSGKGKQEHEGCYKMVLEKDQLTVLGEEHPAHLLVRKPDFWLYFIAYFCGGTIGLVYSNNLGQIAQSLGNGRKTSTLVTLYSSCSFFGRLLSAAPNFICGKSYFARTGWLAIALVPTPVAFFLLAATGNGIALQVGTSLIGLSSGFIFSAALAITSELFGPNSAGVNHNILIINIPVGSLLYGLLAAIIYDTNAGSSFGKLGLFKDGALVCMGRQCYWETFVWWGCISMLGLASSVLLYLRTRPTYEGFKRNRIILTQ</sequence>
<dbReference type="Gene3D" id="1.20.1250.20">
    <property type="entry name" value="MFS general substrate transporter like domains"/>
    <property type="match status" value="1"/>
</dbReference>
<organism evidence="8 9">
    <name type="scientific">Thalictrum thalictroides</name>
    <name type="common">Rue-anemone</name>
    <name type="synonym">Anemone thalictroides</name>
    <dbReference type="NCBI Taxonomy" id="46969"/>
    <lineage>
        <taxon>Eukaryota</taxon>
        <taxon>Viridiplantae</taxon>
        <taxon>Streptophyta</taxon>
        <taxon>Embryophyta</taxon>
        <taxon>Tracheophyta</taxon>
        <taxon>Spermatophyta</taxon>
        <taxon>Magnoliopsida</taxon>
        <taxon>Ranunculales</taxon>
        <taxon>Ranunculaceae</taxon>
        <taxon>Thalictroideae</taxon>
        <taxon>Thalictrum</taxon>
    </lineage>
</organism>
<evidence type="ECO:0000256" key="5">
    <source>
        <dbReference type="SAM" id="Phobius"/>
    </source>
</evidence>
<dbReference type="Pfam" id="PF23262">
    <property type="entry name" value="NFD4_C"/>
    <property type="match status" value="1"/>
</dbReference>
<evidence type="ECO:0000259" key="6">
    <source>
        <dbReference type="Pfam" id="PF06813"/>
    </source>
</evidence>
<dbReference type="PANTHER" id="PTHR21576">
    <property type="entry name" value="UNCHARACTERIZED NODULIN-LIKE PROTEIN"/>
    <property type="match status" value="1"/>
</dbReference>
<dbReference type="GO" id="GO:0016020">
    <property type="term" value="C:membrane"/>
    <property type="evidence" value="ECO:0007669"/>
    <property type="project" value="UniProtKB-SubCell"/>
</dbReference>
<comment type="caution">
    <text evidence="8">The sequence shown here is derived from an EMBL/GenBank/DDBJ whole genome shotgun (WGS) entry which is preliminary data.</text>
</comment>
<feature type="transmembrane region" description="Helical" evidence="5">
    <location>
        <begin position="238"/>
        <end position="259"/>
    </location>
</feature>
<evidence type="ECO:0000259" key="7">
    <source>
        <dbReference type="Pfam" id="PF23262"/>
    </source>
</evidence>
<comment type="subcellular location">
    <subcellularLocation>
        <location evidence="1">Membrane</location>
        <topology evidence="1">Multi-pass membrane protein</topology>
    </subcellularLocation>
</comment>
<keyword evidence="9" id="KW-1185">Reference proteome</keyword>
<feature type="transmembrane region" description="Helical" evidence="5">
    <location>
        <begin position="207"/>
        <end position="226"/>
    </location>
</feature>
<keyword evidence="2 5" id="KW-0812">Transmembrane</keyword>
<reference evidence="8 9" key="1">
    <citation type="submission" date="2020-06" db="EMBL/GenBank/DDBJ databases">
        <title>Transcriptomic and genomic resources for Thalictrum thalictroides and T. hernandezii: Facilitating candidate gene discovery in an emerging model plant lineage.</title>
        <authorList>
            <person name="Arias T."/>
            <person name="Riano-Pachon D.M."/>
            <person name="Di Stilio V.S."/>
        </authorList>
    </citation>
    <scope>NUCLEOTIDE SEQUENCE [LARGE SCALE GENOMIC DNA]</scope>
    <source>
        <strain evidence="9">cv. WT478/WT964</strain>
        <tissue evidence="8">Leaves</tissue>
    </source>
</reference>
<evidence type="ECO:0000256" key="1">
    <source>
        <dbReference type="ARBA" id="ARBA00004141"/>
    </source>
</evidence>
<gene>
    <name evidence="8" type="ORF">FRX31_015039</name>
</gene>
<protein>
    <submittedName>
        <fullName evidence="8">Nuclear fusion defective</fullName>
    </submittedName>
</protein>
<feature type="domain" description="NFD4 C-terminal" evidence="7">
    <location>
        <begin position="325"/>
        <end position="542"/>
    </location>
</feature>
<dbReference type="Pfam" id="PF06813">
    <property type="entry name" value="Nodulin-like"/>
    <property type="match status" value="1"/>
</dbReference>
<feature type="transmembrane region" description="Helical" evidence="5">
    <location>
        <begin position="102"/>
        <end position="129"/>
    </location>
</feature>
<feature type="domain" description="Nodulin-like" evidence="6">
    <location>
        <begin position="9"/>
        <end position="254"/>
    </location>
</feature>
<dbReference type="EMBL" id="JABWDY010017402">
    <property type="protein sequence ID" value="KAF5195375.1"/>
    <property type="molecule type" value="Genomic_DNA"/>
</dbReference>
<dbReference type="InterPro" id="IPR056555">
    <property type="entry name" value="NFD4_C"/>
</dbReference>
<feature type="transmembrane region" description="Helical" evidence="5">
    <location>
        <begin position="519"/>
        <end position="538"/>
    </location>
</feature>
<evidence type="ECO:0000313" key="9">
    <source>
        <dbReference type="Proteomes" id="UP000554482"/>
    </source>
</evidence>
<evidence type="ECO:0000256" key="2">
    <source>
        <dbReference type="ARBA" id="ARBA00022692"/>
    </source>
</evidence>
<dbReference type="SUPFAM" id="SSF103473">
    <property type="entry name" value="MFS general substrate transporter"/>
    <property type="match status" value="2"/>
</dbReference>
<feature type="transmembrane region" description="Helical" evidence="5">
    <location>
        <begin position="338"/>
        <end position="356"/>
    </location>
</feature>
<keyword evidence="3 5" id="KW-1133">Transmembrane helix</keyword>
<name>A0A7J6WG31_THATH</name>